<feature type="signal peptide" evidence="1">
    <location>
        <begin position="1"/>
        <end position="25"/>
    </location>
</feature>
<evidence type="ECO:0008006" key="4">
    <source>
        <dbReference type="Google" id="ProtNLM"/>
    </source>
</evidence>
<keyword evidence="1" id="KW-0732">Signal</keyword>
<name>B1X1J5_CROS5</name>
<reference evidence="2 3" key="1">
    <citation type="journal article" date="2008" name="Proc. Natl. Acad. Sci. U.S.A.">
        <title>The genome of Cyanothece 51142, a unicellular diazotrophic cyanobacterium important in the marine nitrogen cycle.</title>
        <authorList>
            <person name="Welsh E.A."/>
            <person name="Liberton M."/>
            <person name="Stoeckel J."/>
            <person name="Loh T."/>
            <person name="Elvitigala T."/>
            <person name="Wang C."/>
            <person name="Wollam A."/>
            <person name="Fulton R.S."/>
            <person name="Clifton S.W."/>
            <person name="Jacobs J.M."/>
            <person name="Aurora R."/>
            <person name="Ghosh B.K."/>
            <person name="Sherman L.A."/>
            <person name="Smith R.D."/>
            <person name="Wilson R.K."/>
            <person name="Pakrasi H.B."/>
        </authorList>
    </citation>
    <scope>NUCLEOTIDE SEQUENCE [LARGE SCALE GENOMIC DNA]</scope>
    <source>
        <strain evidence="3">ATCC 51142 / BH68</strain>
    </source>
</reference>
<dbReference type="KEGG" id="cyt:cce_2074"/>
<feature type="chain" id="PRO_5002770037" description="PEP-CTERM protein-sorting domain-containing protein" evidence="1">
    <location>
        <begin position="26"/>
        <end position="366"/>
    </location>
</feature>
<evidence type="ECO:0000313" key="2">
    <source>
        <dbReference type="EMBL" id="ACB51424.1"/>
    </source>
</evidence>
<keyword evidence="3" id="KW-1185">Reference proteome</keyword>
<dbReference type="EMBL" id="CP000806">
    <property type="protein sequence ID" value="ACB51424.1"/>
    <property type="molecule type" value="Genomic_DNA"/>
</dbReference>
<proteinExistence type="predicted"/>
<evidence type="ECO:0000313" key="3">
    <source>
        <dbReference type="Proteomes" id="UP000001203"/>
    </source>
</evidence>
<dbReference type="Proteomes" id="UP000001203">
    <property type="component" value="Chromosome circular"/>
</dbReference>
<organism evidence="2 3">
    <name type="scientific">Crocosphaera subtropica (strain ATCC 51142 / BH68)</name>
    <name type="common">Cyanothece sp. (strain ATCC 51142)</name>
    <dbReference type="NCBI Taxonomy" id="43989"/>
    <lineage>
        <taxon>Bacteria</taxon>
        <taxon>Bacillati</taxon>
        <taxon>Cyanobacteriota</taxon>
        <taxon>Cyanophyceae</taxon>
        <taxon>Oscillatoriophycideae</taxon>
        <taxon>Chroococcales</taxon>
        <taxon>Aphanothecaceae</taxon>
        <taxon>Crocosphaera</taxon>
        <taxon>Crocosphaera subtropica</taxon>
    </lineage>
</organism>
<dbReference type="AlphaFoldDB" id="B1X1J5"/>
<dbReference type="HOGENOM" id="CLU_755897_0_0_3"/>
<dbReference type="STRING" id="43989.cce_2074"/>
<protein>
    <recommendedName>
        <fullName evidence="4">PEP-CTERM protein-sorting domain-containing protein</fullName>
    </recommendedName>
</protein>
<accession>B1X1J5</accession>
<dbReference type="RefSeq" id="WP_009545873.1">
    <property type="nucleotide sequence ID" value="NC_010546.1"/>
</dbReference>
<gene>
    <name evidence="2" type="ordered locus">cce_2074</name>
</gene>
<sequence length="366" mass="40825">MNQNLNWVGFTSMTVVSLTAFTANAQIPQTAIQEVLIQGSSNEVNQQLTQTFFLNFVYLPQIEPSDIPELNIQGSFLDNTNNEVIQQIGKTVLDFPLVESRLTSFSIEDFVNHDGTLNGNQYSTQQALIGNSQETNNQNNTISQISYQTLTNFFWLDDSSGMTGEENFNQFLEKLLTHQKLDSLQFSLQDAIVYGDNNIISQTVEQTFHHFILTNQTLDFSSELNDLDPSLGLDPIQFLIQETFTIDPSNNISANNLVTQRINQLIGGTSFFNTNSLHSVLPSSQLSEVETNSLVDFDIDAFIEAILNDITIATTQISRQTSEILGDENEVFQSNTQVLVTTVPEPNSLKMLLSMAIMGAIALLRK</sequence>
<dbReference type="OrthoDB" id="428419at2"/>
<dbReference type="eggNOG" id="ENOG50346VV">
    <property type="taxonomic scope" value="Bacteria"/>
</dbReference>
<evidence type="ECO:0000256" key="1">
    <source>
        <dbReference type="SAM" id="SignalP"/>
    </source>
</evidence>